<evidence type="ECO:0000256" key="5">
    <source>
        <dbReference type="ARBA" id="ARBA00023136"/>
    </source>
</evidence>
<sequence length="352" mass="37776">MFSLLHTLSYVGGITAFVFVTLSLASGLLWLAELIEEHSRQAKVVGIRAIYGIIVLHVLLYITDGLPLLPTLFSIGCHVVYSQHFSSSWPFISLTSPVFLLSCVLVVADHFLWFFHFAGVAQEAKKYRASKYRYSANTQPHKDAPTFLDVAVFFAVCVWFIPLFLFLSLSANDNVIPSFDNSAPPSPARGAIDISSPGAVKASRPTRSSASLVKSVLTPIVSLIPHLGRRSRDAEGLIAPRANSPAPPSASSTSYFPWGAESSSASASPSAFYPPAPVSDFTLRGQTPPPPRRVPSEPPKSRSSISSDVEDASIIPSAKPTVGGPTGRRSPARSRTMPVVETLSEGPKSKAD</sequence>
<evidence type="ECO:0000256" key="6">
    <source>
        <dbReference type="SAM" id="MobiDB-lite"/>
    </source>
</evidence>
<accession>A0ABR3Q4V8</accession>
<comment type="subcellular location">
    <subcellularLocation>
        <location evidence="1">Membrane</location>
        <topology evidence="1">Multi-pass membrane protein</topology>
    </subcellularLocation>
</comment>
<gene>
    <name evidence="8" type="primary">SVP26</name>
    <name evidence="8" type="ORF">Q8F55_003643</name>
</gene>
<dbReference type="Proteomes" id="UP001565368">
    <property type="component" value="Unassembled WGS sequence"/>
</dbReference>
<reference evidence="8 9" key="1">
    <citation type="submission" date="2023-08" db="EMBL/GenBank/DDBJ databases">
        <title>Annotated Genome Sequence of Vanrija albida AlHP1.</title>
        <authorList>
            <person name="Herzog R."/>
        </authorList>
    </citation>
    <scope>NUCLEOTIDE SEQUENCE [LARGE SCALE GENOMIC DNA]</scope>
    <source>
        <strain evidence="8 9">AlHP1</strain>
    </source>
</reference>
<feature type="compositionally biased region" description="Pro residues" evidence="6">
    <location>
        <begin position="287"/>
        <end position="298"/>
    </location>
</feature>
<feature type="transmembrane region" description="Helical" evidence="7">
    <location>
        <begin position="12"/>
        <end position="32"/>
    </location>
</feature>
<protein>
    <submittedName>
        <fullName evidence="8">Erv26 superfamily protein</fullName>
    </submittedName>
</protein>
<dbReference type="PANTHER" id="PTHR13144:SF0">
    <property type="entry name" value="PROTEIN TEX261"/>
    <property type="match status" value="1"/>
</dbReference>
<evidence type="ECO:0000313" key="9">
    <source>
        <dbReference type="Proteomes" id="UP001565368"/>
    </source>
</evidence>
<evidence type="ECO:0000256" key="4">
    <source>
        <dbReference type="ARBA" id="ARBA00022989"/>
    </source>
</evidence>
<keyword evidence="3 7" id="KW-0812">Transmembrane</keyword>
<comment type="caution">
    <text evidence="8">The sequence shown here is derived from an EMBL/GenBank/DDBJ whole genome shotgun (WGS) entry which is preliminary data.</text>
</comment>
<dbReference type="RefSeq" id="XP_069209591.1">
    <property type="nucleotide sequence ID" value="XM_069352173.1"/>
</dbReference>
<evidence type="ECO:0000256" key="7">
    <source>
        <dbReference type="SAM" id="Phobius"/>
    </source>
</evidence>
<feature type="transmembrane region" description="Helical" evidence="7">
    <location>
        <begin position="147"/>
        <end position="169"/>
    </location>
</feature>
<keyword evidence="5 7" id="KW-0472">Membrane</keyword>
<evidence type="ECO:0000256" key="3">
    <source>
        <dbReference type="ARBA" id="ARBA00022692"/>
    </source>
</evidence>
<dbReference type="EMBL" id="JBBXJM010000003">
    <property type="protein sequence ID" value="KAL1409647.1"/>
    <property type="molecule type" value="Genomic_DNA"/>
</dbReference>
<comment type="similarity">
    <text evidence="2">Belongs to the SVP26 family.</text>
</comment>
<feature type="transmembrane region" description="Helical" evidence="7">
    <location>
        <begin position="44"/>
        <end position="63"/>
    </location>
</feature>
<evidence type="ECO:0000256" key="1">
    <source>
        <dbReference type="ARBA" id="ARBA00004141"/>
    </source>
</evidence>
<dbReference type="InterPro" id="IPR007277">
    <property type="entry name" value="Svp26/Tex261"/>
</dbReference>
<dbReference type="Pfam" id="PF04148">
    <property type="entry name" value="Erv26"/>
    <property type="match status" value="1"/>
</dbReference>
<evidence type="ECO:0000256" key="2">
    <source>
        <dbReference type="ARBA" id="ARBA00008096"/>
    </source>
</evidence>
<proteinExistence type="inferred from homology"/>
<keyword evidence="4 7" id="KW-1133">Transmembrane helix</keyword>
<dbReference type="PANTHER" id="PTHR13144">
    <property type="entry name" value="TEX261 PROTEIN"/>
    <property type="match status" value="1"/>
</dbReference>
<keyword evidence="9" id="KW-1185">Reference proteome</keyword>
<feature type="region of interest" description="Disordered" evidence="6">
    <location>
        <begin position="277"/>
        <end position="352"/>
    </location>
</feature>
<organism evidence="8 9">
    <name type="scientific">Vanrija albida</name>
    <dbReference type="NCBI Taxonomy" id="181172"/>
    <lineage>
        <taxon>Eukaryota</taxon>
        <taxon>Fungi</taxon>
        <taxon>Dikarya</taxon>
        <taxon>Basidiomycota</taxon>
        <taxon>Agaricomycotina</taxon>
        <taxon>Tremellomycetes</taxon>
        <taxon>Trichosporonales</taxon>
        <taxon>Trichosporonaceae</taxon>
        <taxon>Vanrija</taxon>
    </lineage>
</organism>
<feature type="transmembrane region" description="Helical" evidence="7">
    <location>
        <begin position="98"/>
        <end position="121"/>
    </location>
</feature>
<dbReference type="GeneID" id="95984686"/>
<evidence type="ECO:0000313" key="8">
    <source>
        <dbReference type="EMBL" id="KAL1409647.1"/>
    </source>
</evidence>
<name>A0ABR3Q4V8_9TREE</name>